<dbReference type="GO" id="GO:0005741">
    <property type="term" value="C:mitochondrial outer membrane"/>
    <property type="evidence" value="ECO:0007669"/>
    <property type="project" value="TreeGrafter"/>
</dbReference>
<dbReference type="Proteomes" id="UP001292079">
    <property type="component" value="Unassembled WGS sequence"/>
</dbReference>
<dbReference type="GO" id="GO:0016559">
    <property type="term" value="P:peroxisome fission"/>
    <property type="evidence" value="ECO:0007669"/>
    <property type="project" value="TreeGrafter"/>
</dbReference>
<evidence type="ECO:0008006" key="4">
    <source>
        <dbReference type="Google" id="ProtNLM"/>
    </source>
</evidence>
<reference evidence="2" key="2">
    <citation type="journal article" date="2023" name="Infect Dis Poverty">
        <title>Chromosome-scale genome of the human blood fluke Schistosoma mekongi and its implications for public health.</title>
        <authorList>
            <person name="Zhou M."/>
            <person name="Xu L."/>
            <person name="Xu D."/>
            <person name="Chen W."/>
            <person name="Khan J."/>
            <person name="Hu Y."/>
            <person name="Huang H."/>
            <person name="Wei H."/>
            <person name="Zhang Y."/>
            <person name="Chusongsang P."/>
            <person name="Tanasarnprasert K."/>
            <person name="Hu X."/>
            <person name="Limpanont Y."/>
            <person name="Lv Z."/>
        </authorList>
    </citation>
    <scope>NUCLEOTIDE SEQUENCE</scope>
    <source>
        <strain evidence="2">LV_2022a</strain>
    </source>
</reference>
<dbReference type="AlphaFoldDB" id="A0AAE2D7E3"/>
<dbReference type="GO" id="GO:0000266">
    <property type="term" value="P:mitochondrial fission"/>
    <property type="evidence" value="ECO:0007669"/>
    <property type="project" value="InterPro"/>
</dbReference>
<proteinExistence type="predicted"/>
<dbReference type="PANTHER" id="PTHR13247">
    <property type="entry name" value="TETRATRICOPEPTIDE REPEAT PROTEIN 11 TPR REPEAT PROTEIN 11"/>
    <property type="match status" value="1"/>
</dbReference>
<evidence type="ECO:0000313" key="3">
    <source>
        <dbReference type="Proteomes" id="UP001292079"/>
    </source>
</evidence>
<dbReference type="GO" id="GO:0005778">
    <property type="term" value="C:peroxisomal membrane"/>
    <property type="evidence" value="ECO:0007669"/>
    <property type="project" value="TreeGrafter"/>
</dbReference>
<protein>
    <recommendedName>
        <fullName evidence="4">Mitochondrial fission 1 protein</fullName>
    </recommendedName>
</protein>
<organism evidence="2 3">
    <name type="scientific">Schistosoma mekongi</name>
    <name type="common">Parasitic worm</name>
    <dbReference type="NCBI Taxonomy" id="38744"/>
    <lineage>
        <taxon>Eukaryota</taxon>
        <taxon>Metazoa</taxon>
        <taxon>Spiralia</taxon>
        <taxon>Lophotrochozoa</taxon>
        <taxon>Platyhelminthes</taxon>
        <taxon>Trematoda</taxon>
        <taxon>Digenea</taxon>
        <taxon>Strigeidida</taxon>
        <taxon>Schistosomatoidea</taxon>
        <taxon>Schistosomatidae</taxon>
        <taxon>Schistosoma</taxon>
    </lineage>
</organism>
<dbReference type="SUPFAM" id="SSF48452">
    <property type="entry name" value="TPR-like"/>
    <property type="match status" value="1"/>
</dbReference>
<sequence>MDLLDMNESASSIKESRDAFLHMKRTNIMNDRVQFRYAVNLLRITDENSVQESIRLLKEVFNYTKNDDLKRDCLYYLAVAYTKISDYETATKCCDSVLVMQPLDQQVIELKDEVRSRACKAGITGLVIGGIALGAAALFGIGLAFGLSRSRNKRHK</sequence>
<comment type="caution">
    <text evidence="2">The sequence shown here is derived from an EMBL/GenBank/DDBJ whole genome shotgun (WGS) entry which is preliminary data.</text>
</comment>
<name>A0AAE2D7E3_SCHME</name>
<evidence type="ECO:0000256" key="1">
    <source>
        <dbReference type="SAM" id="Phobius"/>
    </source>
</evidence>
<dbReference type="Pfam" id="PF14853">
    <property type="entry name" value="Fis1_TPR_C"/>
    <property type="match status" value="1"/>
</dbReference>
<dbReference type="Gene3D" id="1.25.40.10">
    <property type="entry name" value="Tetratricopeptide repeat domain"/>
    <property type="match status" value="1"/>
</dbReference>
<dbReference type="EMBL" id="JALJAT010000002">
    <property type="protein sequence ID" value="KAK4474146.1"/>
    <property type="molecule type" value="Genomic_DNA"/>
</dbReference>
<dbReference type="PANTHER" id="PTHR13247:SF0">
    <property type="entry name" value="MITOCHONDRIAL FISSION 1 PROTEIN"/>
    <property type="match status" value="1"/>
</dbReference>
<dbReference type="GO" id="GO:0000422">
    <property type="term" value="P:autophagy of mitochondrion"/>
    <property type="evidence" value="ECO:0007669"/>
    <property type="project" value="TreeGrafter"/>
</dbReference>
<keyword evidence="1" id="KW-0472">Membrane</keyword>
<feature type="transmembrane region" description="Helical" evidence="1">
    <location>
        <begin position="123"/>
        <end position="147"/>
    </location>
</feature>
<keyword evidence="1" id="KW-0812">Transmembrane</keyword>
<dbReference type="InterPro" id="IPR016543">
    <property type="entry name" value="Fis1"/>
</dbReference>
<reference evidence="2" key="1">
    <citation type="submission" date="2022-04" db="EMBL/GenBank/DDBJ databases">
        <authorList>
            <person name="Xu L."/>
            <person name="Lv Z."/>
        </authorList>
    </citation>
    <scope>NUCLEOTIDE SEQUENCE</scope>
    <source>
        <strain evidence="2">LV_2022a</strain>
    </source>
</reference>
<dbReference type="InterPro" id="IPR028061">
    <property type="entry name" value="Fis1_TPR_C"/>
</dbReference>
<evidence type="ECO:0000313" key="2">
    <source>
        <dbReference type="EMBL" id="KAK4474146.1"/>
    </source>
</evidence>
<gene>
    <name evidence="2" type="ORF">MN116_003448</name>
</gene>
<accession>A0AAE2D7E3</accession>
<keyword evidence="1" id="KW-1133">Transmembrane helix</keyword>
<dbReference type="InterPro" id="IPR011990">
    <property type="entry name" value="TPR-like_helical_dom_sf"/>
</dbReference>
<keyword evidence="3" id="KW-1185">Reference proteome</keyword>